<dbReference type="EMBL" id="MHRF01000001">
    <property type="protein sequence ID" value="OHA18729.1"/>
    <property type="molecule type" value="Genomic_DNA"/>
</dbReference>
<accession>A0A1G2M6I0</accession>
<name>A0A1G2M6I0_9BACT</name>
<feature type="domain" description="Glycosyl transferase family 1" evidence="1">
    <location>
        <begin position="209"/>
        <end position="368"/>
    </location>
</feature>
<protein>
    <recommendedName>
        <fullName evidence="5">Glycosyltransferase subfamily 4-like N-terminal domain-containing protein</fullName>
    </recommendedName>
</protein>
<dbReference type="SUPFAM" id="SSF53756">
    <property type="entry name" value="UDP-Glycosyltransferase/glycogen phosphorylase"/>
    <property type="match status" value="1"/>
</dbReference>
<evidence type="ECO:0000313" key="4">
    <source>
        <dbReference type="Proteomes" id="UP000178873"/>
    </source>
</evidence>
<reference evidence="3 4" key="1">
    <citation type="journal article" date="2016" name="Nat. Commun.">
        <title>Thousands of microbial genomes shed light on interconnected biogeochemical processes in an aquifer system.</title>
        <authorList>
            <person name="Anantharaman K."/>
            <person name="Brown C.T."/>
            <person name="Hug L.A."/>
            <person name="Sharon I."/>
            <person name="Castelle C.J."/>
            <person name="Probst A.J."/>
            <person name="Thomas B.C."/>
            <person name="Singh A."/>
            <person name="Wilkins M.J."/>
            <person name="Karaoz U."/>
            <person name="Brodie E.L."/>
            <person name="Williams K.H."/>
            <person name="Hubbard S.S."/>
            <person name="Banfield J.F."/>
        </authorList>
    </citation>
    <scope>NUCLEOTIDE SEQUENCE [LARGE SCALE GENOMIC DNA]</scope>
</reference>
<dbReference type="AlphaFoldDB" id="A0A1G2M6I0"/>
<dbReference type="Pfam" id="PF00534">
    <property type="entry name" value="Glycos_transf_1"/>
    <property type="match status" value="1"/>
</dbReference>
<sequence>MAYGNLIDTVVETKKTKILYVITKSNYGGAQRYVFDLATSLPEDQFEVQVALGGTGEKDAATGTLESTLKARGVRTIFVRSFMRDISFFRELSVFRELLSIIKGYDVVHLNSSKAGGIGALAARFNGIKNIIFTSHGLAYDEDRGMLARIAIWFATWATCLLCHKVIVLSQDNFKRARRLPFCSRKITLIHNGIKPVEFRDREIVRSNWTQRFNLSVTNNTIWLGTIAELTKNKGLSYTLQSLSELQETHPDFVYMLIGDGEERRQLESLVEKYNLGKKVKIIGFLANASDVLPAFDIFTLSSVKEGLPYVLLEAGLAGCAVVASRVGGIPDVIEHEVTGLLANPKNPEEIKKNLIRYEDSALRTRMGDSLKTKLAKEFSFEKMVEKTVSVYGR</sequence>
<comment type="caution">
    <text evidence="3">The sequence shown here is derived from an EMBL/GenBank/DDBJ whole genome shotgun (WGS) entry which is preliminary data.</text>
</comment>
<feature type="domain" description="Glycosyltransferase subfamily 4-like N-terminal" evidence="2">
    <location>
        <begin position="27"/>
        <end position="195"/>
    </location>
</feature>
<organism evidence="3 4">
    <name type="scientific">Candidatus Taylorbacteria bacterium RIFCSPHIGHO2_01_FULL_46_22b</name>
    <dbReference type="NCBI Taxonomy" id="1802301"/>
    <lineage>
        <taxon>Bacteria</taxon>
        <taxon>Candidatus Tayloriibacteriota</taxon>
    </lineage>
</organism>
<dbReference type="STRING" id="1802301.A2664_04435"/>
<proteinExistence type="predicted"/>
<evidence type="ECO:0000259" key="1">
    <source>
        <dbReference type="Pfam" id="PF00534"/>
    </source>
</evidence>
<dbReference type="GO" id="GO:0016757">
    <property type="term" value="F:glycosyltransferase activity"/>
    <property type="evidence" value="ECO:0007669"/>
    <property type="project" value="InterPro"/>
</dbReference>
<dbReference type="Gene3D" id="3.40.50.2000">
    <property type="entry name" value="Glycogen Phosphorylase B"/>
    <property type="match status" value="2"/>
</dbReference>
<dbReference type="PANTHER" id="PTHR12526:SF636">
    <property type="entry name" value="BLL3647 PROTEIN"/>
    <property type="match status" value="1"/>
</dbReference>
<dbReference type="InterPro" id="IPR001296">
    <property type="entry name" value="Glyco_trans_1"/>
</dbReference>
<gene>
    <name evidence="3" type="ORF">A2664_04435</name>
</gene>
<evidence type="ECO:0008006" key="5">
    <source>
        <dbReference type="Google" id="ProtNLM"/>
    </source>
</evidence>
<dbReference type="PANTHER" id="PTHR12526">
    <property type="entry name" value="GLYCOSYLTRANSFERASE"/>
    <property type="match status" value="1"/>
</dbReference>
<evidence type="ECO:0000313" key="3">
    <source>
        <dbReference type="EMBL" id="OHA18729.1"/>
    </source>
</evidence>
<dbReference type="Pfam" id="PF13439">
    <property type="entry name" value="Glyco_transf_4"/>
    <property type="match status" value="1"/>
</dbReference>
<dbReference type="Proteomes" id="UP000178873">
    <property type="component" value="Unassembled WGS sequence"/>
</dbReference>
<dbReference type="InterPro" id="IPR028098">
    <property type="entry name" value="Glyco_trans_4-like_N"/>
</dbReference>
<evidence type="ECO:0000259" key="2">
    <source>
        <dbReference type="Pfam" id="PF13439"/>
    </source>
</evidence>